<gene>
    <name evidence="1" type="ORF">BWGOE11_11130</name>
</gene>
<accession>A0A1D3MIZ0</accession>
<protein>
    <submittedName>
        <fullName evidence="1">Uncharacterized protein</fullName>
    </submittedName>
</protein>
<dbReference type="EMBL" id="LXLX01000019">
    <property type="protein sequence ID" value="OFD99106.1"/>
    <property type="molecule type" value="Genomic_DNA"/>
</dbReference>
<name>A0A1D3MIZ0_BACMY</name>
<dbReference type="AlphaFoldDB" id="A0A1D3MIZ0"/>
<organism evidence="1 2">
    <name type="scientific">Bacillus mycoides</name>
    <dbReference type="NCBI Taxonomy" id="1405"/>
    <lineage>
        <taxon>Bacteria</taxon>
        <taxon>Bacillati</taxon>
        <taxon>Bacillota</taxon>
        <taxon>Bacilli</taxon>
        <taxon>Bacillales</taxon>
        <taxon>Bacillaceae</taxon>
        <taxon>Bacillus</taxon>
        <taxon>Bacillus cereus group</taxon>
    </lineage>
</organism>
<comment type="caution">
    <text evidence="1">The sequence shown here is derived from an EMBL/GenBank/DDBJ whole genome shotgun (WGS) entry which is preliminary data.</text>
</comment>
<proteinExistence type="predicted"/>
<reference evidence="1 2" key="1">
    <citation type="submission" date="2016-05" db="EMBL/GenBank/DDBJ databases">
        <title>Bacillus thuringiensis and Bacillus weihenstephanensis as novel biocontrol agents of wilt causing Verticillium species.</title>
        <authorList>
            <person name="Hollensteiner J."/>
            <person name="Wemheuer F."/>
            <person name="Harting R."/>
            <person name="Kolarzyk A."/>
            <person name="Diaz-Valerio S."/>
            <person name="Poehlein A."/>
            <person name="Brzuszkiewicz E."/>
            <person name="Nesemann K."/>
            <person name="Braus-Stromeyer S."/>
            <person name="Braus G."/>
            <person name="Daniel R."/>
            <person name="Liesegang H."/>
        </authorList>
    </citation>
    <scope>NUCLEOTIDE SEQUENCE [LARGE SCALE GENOMIC DNA]</scope>
    <source>
        <strain evidence="1 2">GOE11</strain>
    </source>
</reference>
<dbReference type="Proteomes" id="UP000175835">
    <property type="component" value="Unassembled WGS sequence"/>
</dbReference>
<evidence type="ECO:0000313" key="2">
    <source>
        <dbReference type="Proteomes" id="UP000175835"/>
    </source>
</evidence>
<sequence>MYAKYNSHIGNGQSALLQAIRNSIKLIYPNTEIGGDEQVVVVNFSDGIKFSFWNPAPLLLG</sequence>
<dbReference type="RefSeq" id="WP_002114603.1">
    <property type="nucleotide sequence ID" value="NZ_FMJF01000017.1"/>
</dbReference>
<evidence type="ECO:0000313" key="1">
    <source>
        <dbReference type="EMBL" id="OFD99106.1"/>
    </source>
</evidence>